<feature type="transmembrane region" description="Helical" evidence="1">
    <location>
        <begin position="7"/>
        <end position="24"/>
    </location>
</feature>
<organism evidence="2 3">
    <name type="scientific">Salegentibacter echinorum</name>
    <dbReference type="NCBI Taxonomy" id="1073325"/>
    <lineage>
        <taxon>Bacteria</taxon>
        <taxon>Pseudomonadati</taxon>
        <taxon>Bacteroidota</taxon>
        <taxon>Flavobacteriia</taxon>
        <taxon>Flavobacteriales</taxon>
        <taxon>Flavobacteriaceae</taxon>
        <taxon>Salegentibacter</taxon>
    </lineage>
</organism>
<sequence length="72" mass="8136">MKKQNKLEIIGLIILAVGGTLFLTDKFLDIEFLNSAIEFTEIILYSGLGIWALGLMQKEHLKRKKSTGRVND</sequence>
<dbReference type="EMBL" id="FQVT01000023">
    <property type="protein sequence ID" value="SHG70043.1"/>
    <property type="molecule type" value="Genomic_DNA"/>
</dbReference>
<keyword evidence="3" id="KW-1185">Reference proteome</keyword>
<gene>
    <name evidence="2" type="ORF">SAMN05444483_12313</name>
</gene>
<protein>
    <submittedName>
        <fullName evidence="2">Uncharacterized protein</fullName>
    </submittedName>
</protein>
<evidence type="ECO:0000313" key="2">
    <source>
        <dbReference type="EMBL" id="SHG70043.1"/>
    </source>
</evidence>
<keyword evidence="1" id="KW-0812">Transmembrane</keyword>
<keyword evidence="1" id="KW-1133">Transmembrane helix</keyword>
<accession>A0A1M5M042</accession>
<dbReference type="AlphaFoldDB" id="A0A1M5M042"/>
<dbReference type="STRING" id="1073325.SAMN05444483_12313"/>
<dbReference type="OrthoDB" id="1179527at2"/>
<evidence type="ECO:0000313" key="3">
    <source>
        <dbReference type="Proteomes" id="UP000183945"/>
    </source>
</evidence>
<name>A0A1M5M042_SALEC</name>
<dbReference type="RefSeq" id="WP_072881808.1">
    <property type="nucleotide sequence ID" value="NZ_FQVT01000023.1"/>
</dbReference>
<evidence type="ECO:0000256" key="1">
    <source>
        <dbReference type="SAM" id="Phobius"/>
    </source>
</evidence>
<keyword evidence="1" id="KW-0472">Membrane</keyword>
<proteinExistence type="predicted"/>
<reference evidence="3" key="1">
    <citation type="submission" date="2016-11" db="EMBL/GenBank/DDBJ databases">
        <authorList>
            <person name="Varghese N."/>
            <person name="Submissions S."/>
        </authorList>
    </citation>
    <scope>NUCLEOTIDE SEQUENCE [LARGE SCALE GENOMIC DNA]</scope>
    <source>
        <strain evidence="3">DSM 24579</strain>
    </source>
</reference>
<feature type="transmembrane region" description="Helical" evidence="1">
    <location>
        <begin position="36"/>
        <end position="56"/>
    </location>
</feature>
<dbReference type="Proteomes" id="UP000183945">
    <property type="component" value="Unassembled WGS sequence"/>
</dbReference>